<comment type="caution">
    <text evidence="5">The sequence shown here is derived from an EMBL/GenBank/DDBJ whole genome shotgun (WGS) entry which is preliminary data.</text>
</comment>
<comment type="similarity">
    <text evidence="3">Belongs to the HAD-like hydrolase superfamily. CbbY/CbbZ/Gph/YieH family.</text>
</comment>
<evidence type="ECO:0000313" key="6">
    <source>
        <dbReference type="Proteomes" id="UP001597544"/>
    </source>
</evidence>
<evidence type="ECO:0000256" key="3">
    <source>
        <dbReference type="ARBA" id="ARBA00006171"/>
    </source>
</evidence>
<accession>A0ABW5IML2</accession>
<name>A0ABW5IML2_9BACT</name>
<proteinExistence type="inferred from homology"/>
<dbReference type="Proteomes" id="UP001597544">
    <property type="component" value="Unassembled WGS sequence"/>
</dbReference>
<dbReference type="InterPro" id="IPR036412">
    <property type="entry name" value="HAD-like_sf"/>
</dbReference>
<dbReference type="Pfam" id="PF13419">
    <property type="entry name" value="HAD_2"/>
    <property type="match status" value="1"/>
</dbReference>
<comment type="catalytic activity">
    <reaction evidence="1">
        <text>2-phosphoglycolate + H2O = glycolate + phosphate</text>
        <dbReference type="Rhea" id="RHEA:14369"/>
        <dbReference type="ChEBI" id="CHEBI:15377"/>
        <dbReference type="ChEBI" id="CHEBI:29805"/>
        <dbReference type="ChEBI" id="CHEBI:43474"/>
        <dbReference type="ChEBI" id="CHEBI:58033"/>
        <dbReference type="EC" id="3.1.3.18"/>
    </reaction>
</comment>
<sequence>MKDSIESIIFDLDGTLWDSTATIAAAWQEAVDQLDYVDRDITAEDVRGIAGMQYDAIYDKLFPSLKGKEREQLQKLCAKLELELLHERGGKLYPELEPTLKYLKEKYKLAIVSNCQSGYIEAFLKRHDLQPYFTDHECYGSRNLPKADNICEVIKRNNVQQAVYIGDTSGDFEASQKAQVPFILAAYGFGEVDAEVERIEKFSDLKRLF</sequence>
<dbReference type="Gene3D" id="3.40.50.1000">
    <property type="entry name" value="HAD superfamily/HAD-like"/>
    <property type="match status" value="1"/>
</dbReference>
<dbReference type="InterPro" id="IPR023214">
    <property type="entry name" value="HAD_sf"/>
</dbReference>
<dbReference type="EMBL" id="JBHULU010000020">
    <property type="protein sequence ID" value="MFD2514856.1"/>
    <property type="molecule type" value="Genomic_DNA"/>
</dbReference>
<dbReference type="GO" id="GO:0016787">
    <property type="term" value="F:hydrolase activity"/>
    <property type="evidence" value="ECO:0007669"/>
    <property type="project" value="UniProtKB-KW"/>
</dbReference>
<dbReference type="SFLD" id="SFLDS00003">
    <property type="entry name" value="Haloacid_Dehalogenase"/>
    <property type="match status" value="1"/>
</dbReference>
<dbReference type="InterPro" id="IPR006439">
    <property type="entry name" value="HAD-SF_hydro_IA"/>
</dbReference>
<dbReference type="NCBIfam" id="TIGR01549">
    <property type="entry name" value="HAD-SF-IA-v1"/>
    <property type="match status" value="1"/>
</dbReference>
<comment type="pathway">
    <text evidence="2">Organic acid metabolism; glycolate biosynthesis; glycolate from 2-phosphoglycolate: step 1/1.</text>
</comment>
<dbReference type="Gene3D" id="1.10.150.240">
    <property type="entry name" value="Putative phosphatase, domain 2"/>
    <property type="match status" value="1"/>
</dbReference>
<evidence type="ECO:0000256" key="2">
    <source>
        <dbReference type="ARBA" id="ARBA00004818"/>
    </source>
</evidence>
<evidence type="ECO:0000256" key="1">
    <source>
        <dbReference type="ARBA" id="ARBA00000830"/>
    </source>
</evidence>
<organism evidence="5 6">
    <name type="scientific">Pontibacter locisalis</name>
    <dbReference type="NCBI Taxonomy" id="1719035"/>
    <lineage>
        <taxon>Bacteria</taxon>
        <taxon>Pseudomonadati</taxon>
        <taxon>Bacteroidota</taxon>
        <taxon>Cytophagia</taxon>
        <taxon>Cytophagales</taxon>
        <taxon>Hymenobacteraceae</taxon>
        <taxon>Pontibacter</taxon>
    </lineage>
</organism>
<evidence type="ECO:0000256" key="4">
    <source>
        <dbReference type="ARBA" id="ARBA00013078"/>
    </source>
</evidence>
<dbReference type="InterPro" id="IPR041492">
    <property type="entry name" value="HAD_2"/>
</dbReference>
<gene>
    <name evidence="5" type="ORF">ACFSRY_13350</name>
</gene>
<dbReference type="PANTHER" id="PTHR43434:SF1">
    <property type="entry name" value="PHOSPHOGLYCOLATE PHOSPHATASE"/>
    <property type="match status" value="1"/>
</dbReference>
<evidence type="ECO:0000313" key="5">
    <source>
        <dbReference type="EMBL" id="MFD2514856.1"/>
    </source>
</evidence>
<dbReference type="SFLD" id="SFLDG01129">
    <property type="entry name" value="C1.5:_HAD__Beta-PGM__Phosphata"/>
    <property type="match status" value="1"/>
</dbReference>
<dbReference type="EC" id="3.1.3.18" evidence="4"/>
<dbReference type="PANTHER" id="PTHR43434">
    <property type="entry name" value="PHOSPHOGLYCOLATE PHOSPHATASE"/>
    <property type="match status" value="1"/>
</dbReference>
<reference evidence="6" key="1">
    <citation type="journal article" date="2019" name="Int. J. Syst. Evol. Microbiol.">
        <title>The Global Catalogue of Microorganisms (GCM) 10K type strain sequencing project: providing services to taxonomists for standard genome sequencing and annotation.</title>
        <authorList>
            <consortium name="The Broad Institute Genomics Platform"/>
            <consortium name="The Broad Institute Genome Sequencing Center for Infectious Disease"/>
            <person name="Wu L."/>
            <person name="Ma J."/>
        </authorList>
    </citation>
    <scope>NUCLEOTIDE SEQUENCE [LARGE SCALE GENOMIC DNA]</scope>
    <source>
        <strain evidence="6">KCTC 42498</strain>
    </source>
</reference>
<dbReference type="InterPro" id="IPR023198">
    <property type="entry name" value="PGP-like_dom2"/>
</dbReference>
<dbReference type="RefSeq" id="WP_377508385.1">
    <property type="nucleotide sequence ID" value="NZ_JBHULU010000020.1"/>
</dbReference>
<dbReference type="SUPFAM" id="SSF56784">
    <property type="entry name" value="HAD-like"/>
    <property type="match status" value="1"/>
</dbReference>
<keyword evidence="6" id="KW-1185">Reference proteome</keyword>
<keyword evidence="5" id="KW-0378">Hydrolase</keyword>
<dbReference type="InterPro" id="IPR050155">
    <property type="entry name" value="HAD-like_hydrolase_sf"/>
</dbReference>
<protein>
    <recommendedName>
        <fullName evidence="4">phosphoglycolate phosphatase</fullName>
        <ecNumber evidence="4">3.1.3.18</ecNumber>
    </recommendedName>
</protein>